<protein>
    <submittedName>
        <fullName evidence="1">Uncharacterized protein</fullName>
    </submittedName>
</protein>
<dbReference type="AlphaFoldDB" id="Q247Z1"/>
<dbReference type="GeneID" id="7830398"/>
<accession>Q247Z1</accession>
<sequence>MDIESLNINTSQKIQDIQKNQIKIRQFLWQQKNNSRADNIVAYKKYLFVLTKFYEGDRVELLQNEFKRKDSGLFNLQSFLKCENFEFTYFKESFNLVQLIFLELINDCILKKEQNFIYQDRIDCSVLIMSFILLNQSSSLTYNDLIQLKNIKSPYSFFMGVICSNLEKFKNEYVPIFDEGSMSVLYNLVIDNIETLLLINAIAQKKIEMLEGHLDSLKIQLVKTIQQKIGEEFLQQYVSDNQLIQKNKDMIAKIEQRQDQFYALLLAQSDELDIKSIRVCARYNIQDIDICINKFLKNNLNKISQNQIQQIVLDDMKQNNFQEGVYMIYLSLKMQEVKQDIIFLYQLPLSYYFDYLLNHPHQFKFIHKEFIVLVTQFAPILCQTHLTFKKNSILKGLQIDEQILNMYNEMMNFSHCEFKKIIENKKLWFQLFGISMAQVSGMTLKWFVNESIGQRNIKLSGCSDPMHFLLIKKKYFQNQDHLEQLLCCIEVMIKSWEIYTDAYRISNKEKQINYSFQLNIQITQFLIECLSRESEQPTKCDLLICDFVNQYGLSNGSIIDYIIQNGFCEENIWKTVQNIQWLQIGLGRFQKLLEESPNQTFNLKFLTCLVCKYKSLQSCKIAESILDLLSNKVSIEIDGKCVLAYIECLNSLKKSYPELRNKTDQCQIQLKNKYQSPALSQFALRPYQYVI</sequence>
<reference evidence="2" key="1">
    <citation type="journal article" date="2006" name="PLoS Biol.">
        <title>Macronuclear genome sequence of the ciliate Tetrahymena thermophila, a model eukaryote.</title>
        <authorList>
            <person name="Eisen J.A."/>
            <person name="Coyne R.S."/>
            <person name="Wu M."/>
            <person name="Wu D."/>
            <person name="Thiagarajan M."/>
            <person name="Wortman J.R."/>
            <person name="Badger J.H."/>
            <person name="Ren Q."/>
            <person name="Amedeo P."/>
            <person name="Jones K.M."/>
            <person name="Tallon L.J."/>
            <person name="Delcher A.L."/>
            <person name="Salzberg S.L."/>
            <person name="Silva J.C."/>
            <person name="Haas B.J."/>
            <person name="Majoros W.H."/>
            <person name="Farzad M."/>
            <person name="Carlton J.M."/>
            <person name="Smith R.K. Jr."/>
            <person name="Garg J."/>
            <person name="Pearlman R.E."/>
            <person name="Karrer K.M."/>
            <person name="Sun L."/>
            <person name="Manning G."/>
            <person name="Elde N.C."/>
            <person name="Turkewitz A.P."/>
            <person name="Asai D.J."/>
            <person name="Wilkes D.E."/>
            <person name="Wang Y."/>
            <person name="Cai H."/>
            <person name="Collins K."/>
            <person name="Stewart B.A."/>
            <person name="Lee S.R."/>
            <person name="Wilamowska K."/>
            <person name="Weinberg Z."/>
            <person name="Ruzzo W.L."/>
            <person name="Wloga D."/>
            <person name="Gaertig J."/>
            <person name="Frankel J."/>
            <person name="Tsao C.-C."/>
            <person name="Gorovsky M.A."/>
            <person name="Keeling P.J."/>
            <person name="Waller R.F."/>
            <person name="Patron N.J."/>
            <person name="Cherry J.M."/>
            <person name="Stover N.A."/>
            <person name="Krieger C.J."/>
            <person name="del Toro C."/>
            <person name="Ryder H.F."/>
            <person name="Williamson S.C."/>
            <person name="Barbeau R.A."/>
            <person name="Hamilton E.P."/>
            <person name="Orias E."/>
        </authorList>
    </citation>
    <scope>NUCLEOTIDE SEQUENCE [LARGE SCALE GENOMIC DNA]</scope>
    <source>
        <strain evidence="2">SB210</strain>
    </source>
</reference>
<organism evidence="1 2">
    <name type="scientific">Tetrahymena thermophila (strain SB210)</name>
    <dbReference type="NCBI Taxonomy" id="312017"/>
    <lineage>
        <taxon>Eukaryota</taxon>
        <taxon>Sar</taxon>
        <taxon>Alveolata</taxon>
        <taxon>Ciliophora</taxon>
        <taxon>Intramacronucleata</taxon>
        <taxon>Oligohymenophorea</taxon>
        <taxon>Hymenostomatida</taxon>
        <taxon>Tetrahymenina</taxon>
        <taxon>Tetrahymenidae</taxon>
        <taxon>Tetrahymena</taxon>
    </lineage>
</organism>
<dbReference type="InParanoid" id="Q247Z1"/>
<evidence type="ECO:0000313" key="2">
    <source>
        <dbReference type="Proteomes" id="UP000009168"/>
    </source>
</evidence>
<proteinExistence type="predicted"/>
<dbReference type="RefSeq" id="XP_001024399.2">
    <property type="nucleotide sequence ID" value="XM_001024399.2"/>
</dbReference>
<evidence type="ECO:0000313" key="1">
    <source>
        <dbReference type="EMBL" id="EAS04154.2"/>
    </source>
</evidence>
<keyword evidence="2" id="KW-1185">Reference proteome</keyword>
<dbReference type="KEGG" id="tet:TTHERM_00532780"/>
<gene>
    <name evidence="1" type="ORF">TTHERM_00532780</name>
</gene>
<dbReference type="EMBL" id="GG662455">
    <property type="protein sequence ID" value="EAS04154.2"/>
    <property type="molecule type" value="Genomic_DNA"/>
</dbReference>
<name>Q247Z1_TETTS</name>
<dbReference type="HOGENOM" id="CLU_556107_0_0_1"/>
<dbReference type="Proteomes" id="UP000009168">
    <property type="component" value="Unassembled WGS sequence"/>
</dbReference>